<dbReference type="PANTHER" id="PTHR32063">
    <property type="match status" value="1"/>
</dbReference>
<dbReference type="AlphaFoldDB" id="A0A7T4URZ1"/>
<feature type="transmembrane region" description="Helical" evidence="1">
    <location>
        <begin position="21"/>
        <end position="42"/>
    </location>
</feature>
<dbReference type="EMBL" id="CP066167">
    <property type="protein sequence ID" value="QQD19763.1"/>
    <property type="molecule type" value="Genomic_DNA"/>
</dbReference>
<feature type="transmembrane region" description="Helical" evidence="1">
    <location>
        <begin position="339"/>
        <end position="358"/>
    </location>
</feature>
<dbReference type="Gene3D" id="1.20.1640.10">
    <property type="entry name" value="Multidrug efflux transporter AcrB transmembrane domain"/>
    <property type="match status" value="2"/>
</dbReference>
<dbReference type="Pfam" id="PF00873">
    <property type="entry name" value="ACR_tran"/>
    <property type="match status" value="1"/>
</dbReference>
<accession>A0A7T4URZ1</accession>
<dbReference type="Gene3D" id="3.30.70.1430">
    <property type="entry name" value="Multidrug efflux transporter AcrB pore domain"/>
    <property type="match status" value="2"/>
</dbReference>
<sequence>MITDDSSNQKRGVIAWFARNSVAANLLMLIIVFSGIIAATSINRQMQPDFEINVIEILVPYPGASPSEVEQGVVLKIEEALSDIEAIESLEATSRESIASLRAEIYSGRDNLAVMDEIKSAIDGISSFPEEIERPIVNQVKFDKHALQLQVSGNLDERSMKLLADSMKQEMLQNPNIAMVKVNGGREFEIAIEVAEATLIKHGLTLGDVADAVRRSSLDIPAGAIKTRNGEILLRTKGQARRQQEFENIVLLSSADGVRLTLGDIAVIKDAFVETDAFSYFDGQSSIGLQVLAVEDQDLVKVAEAAKHYAKQKQAQLPEGVSVDVWADATFYLNGRIDMMIKNLGAGALLVFVVLGLFLNIKLAFWVMVGLPICFLGTFAVMPYVDVTINMMSLFGFILVLGIVVDDAIIIGESAYSESERYGHSLNSITDGALKVATPATFGVLTTIAAFMPTLFSSGAFAPFPEAIGWVVIACLAFSLVESKWILPSHLAHSPPGTGSFWLKLDSIPRYFNGKLTTFVETRYRPLILRAIEHRVVTTAVFVGLLIVTAGLVLGGIVRFVMLPQVPADFMQANLEMVEGTPEEETRRAYEKMLTALQRTDQEYVESHPGDSEKHLVKHIAAYGADGLKVHFMVELSKNEQRDIDGTEIARRWREAIGSIPGAKILAIHFTDPGAGPAISFKLSGNKWQELEQAAGEIETALERYSGVYDIRNGASTERDEIVLETKPSAQNVGLSPAAIGQQVRDAFYGAEAQRVQRGNDEIKVMVRYPREQRESVSSLQSMYLRSQEGNFIPLSSVAELNVEPSQDKLTRIDSEPAITVSAQADKDAVEPNKITGDIMDGLIPQLKQKFPSLKAHLSGESEEFSLMLNSLFVGFGMSLFGIFGLLAIPLRSYAQPLIIMSVIPFGIIGAIVGHMIVGVAFSMMSFFGVIALSGVVVNDSLIMVDFINTARSQGEKLLDAVVNAGCQRFRAILLTSLTTFFGLLPMLLETSLQAQMVLPMAVSLAFGIIFATVITLILIPCLYIMLEDVGHALSSRKSTRESQFQRV</sequence>
<protein>
    <submittedName>
        <fullName evidence="2">Efflux RND transporter permease subunit</fullName>
    </submittedName>
</protein>
<keyword evidence="1" id="KW-1133">Transmembrane helix</keyword>
<feature type="transmembrane region" description="Helical" evidence="1">
    <location>
        <begin position="391"/>
        <end position="412"/>
    </location>
</feature>
<dbReference type="PANTHER" id="PTHR32063:SF33">
    <property type="entry name" value="RND SUPERFAMILY EFFLUX PUMP PERMEASE COMPONENT"/>
    <property type="match status" value="1"/>
</dbReference>
<dbReference type="KEGG" id="snan:I6N98_07945"/>
<feature type="transmembrane region" description="Helical" evidence="1">
    <location>
        <begin position="898"/>
        <end position="921"/>
    </location>
</feature>
<keyword evidence="3" id="KW-1185">Reference proteome</keyword>
<dbReference type="SUPFAM" id="SSF82693">
    <property type="entry name" value="Multidrug efflux transporter AcrB pore domain, PN1, PN2, PC1 and PC2 subdomains"/>
    <property type="match status" value="2"/>
</dbReference>
<dbReference type="SUPFAM" id="SSF82714">
    <property type="entry name" value="Multidrug efflux transporter AcrB TolC docking domain, DN and DC subdomains"/>
    <property type="match status" value="2"/>
</dbReference>
<dbReference type="InterPro" id="IPR001036">
    <property type="entry name" value="Acrflvin-R"/>
</dbReference>
<evidence type="ECO:0000313" key="2">
    <source>
        <dbReference type="EMBL" id="QQD19763.1"/>
    </source>
</evidence>
<dbReference type="Gene3D" id="3.30.70.1320">
    <property type="entry name" value="Multidrug efflux transporter AcrB pore domain like"/>
    <property type="match status" value="1"/>
</dbReference>
<dbReference type="RefSeq" id="WP_198571247.1">
    <property type="nucleotide sequence ID" value="NZ_CP066167.1"/>
</dbReference>
<dbReference type="Gene3D" id="3.30.70.1440">
    <property type="entry name" value="Multidrug efflux transporter AcrB pore domain"/>
    <property type="match status" value="1"/>
</dbReference>
<evidence type="ECO:0000313" key="3">
    <source>
        <dbReference type="Proteomes" id="UP000596063"/>
    </source>
</evidence>
<feature type="transmembrane region" description="Helical" evidence="1">
    <location>
        <begin position="927"/>
        <end position="949"/>
    </location>
</feature>
<feature type="transmembrane region" description="Helical" evidence="1">
    <location>
        <begin position="1001"/>
        <end position="1027"/>
    </location>
</feature>
<dbReference type="Proteomes" id="UP000596063">
    <property type="component" value="Chromosome"/>
</dbReference>
<feature type="transmembrane region" description="Helical" evidence="1">
    <location>
        <begin position="433"/>
        <end position="455"/>
    </location>
</feature>
<gene>
    <name evidence="2" type="ORF">I6N98_07945</name>
</gene>
<proteinExistence type="predicted"/>
<keyword evidence="1" id="KW-0812">Transmembrane</keyword>
<dbReference type="InterPro" id="IPR027463">
    <property type="entry name" value="AcrB_DN_DC_subdom"/>
</dbReference>
<dbReference type="GO" id="GO:0005886">
    <property type="term" value="C:plasma membrane"/>
    <property type="evidence" value="ECO:0007669"/>
    <property type="project" value="TreeGrafter"/>
</dbReference>
<dbReference type="PRINTS" id="PR00702">
    <property type="entry name" value="ACRIFLAVINRP"/>
</dbReference>
<feature type="transmembrane region" description="Helical" evidence="1">
    <location>
        <begin position="536"/>
        <end position="562"/>
    </location>
</feature>
<dbReference type="GO" id="GO:0042910">
    <property type="term" value="F:xenobiotic transmembrane transporter activity"/>
    <property type="evidence" value="ECO:0007669"/>
    <property type="project" value="TreeGrafter"/>
</dbReference>
<feature type="transmembrane region" description="Helical" evidence="1">
    <location>
        <begin position="867"/>
        <end position="891"/>
    </location>
</feature>
<keyword evidence="1" id="KW-0472">Membrane</keyword>
<name>A0A7T4URZ1_9GAMM</name>
<organism evidence="2 3">
    <name type="scientific">Spongiibacter nanhainus</name>
    <dbReference type="NCBI Taxonomy" id="2794344"/>
    <lineage>
        <taxon>Bacteria</taxon>
        <taxon>Pseudomonadati</taxon>
        <taxon>Pseudomonadota</taxon>
        <taxon>Gammaproteobacteria</taxon>
        <taxon>Cellvibrionales</taxon>
        <taxon>Spongiibacteraceae</taxon>
        <taxon>Spongiibacter</taxon>
    </lineage>
</organism>
<evidence type="ECO:0000256" key="1">
    <source>
        <dbReference type="SAM" id="Phobius"/>
    </source>
</evidence>
<feature type="transmembrane region" description="Helical" evidence="1">
    <location>
        <begin position="970"/>
        <end position="989"/>
    </location>
</feature>
<feature type="transmembrane region" description="Helical" evidence="1">
    <location>
        <begin position="365"/>
        <end position="385"/>
    </location>
</feature>
<dbReference type="Gene3D" id="3.30.2090.10">
    <property type="entry name" value="Multidrug efflux transporter AcrB TolC docking domain, DN and DC subdomains"/>
    <property type="match status" value="2"/>
</dbReference>
<feature type="transmembrane region" description="Helical" evidence="1">
    <location>
        <begin position="467"/>
        <end position="487"/>
    </location>
</feature>
<dbReference type="SUPFAM" id="SSF82866">
    <property type="entry name" value="Multidrug efflux transporter AcrB transmembrane domain"/>
    <property type="match status" value="2"/>
</dbReference>
<reference evidence="2 3" key="1">
    <citation type="submission" date="2020-12" db="EMBL/GenBank/DDBJ databases">
        <authorList>
            <person name="Shan Y."/>
        </authorList>
    </citation>
    <scope>NUCLEOTIDE SEQUENCE [LARGE SCALE GENOMIC DNA]</scope>
    <source>
        <strain evidence="3">csc3.9</strain>
    </source>
</reference>